<keyword evidence="2" id="KW-0539">Nucleus</keyword>
<dbReference type="HOGENOM" id="CLU_028422_0_0_1"/>
<feature type="region of interest" description="Disordered" evidence="4">
    <location>
        <begin position="139"/>
        <end position="171"/>
    </location>
</feature>
<comment type="subcellular location">
    <subcellularLocation>
        <location evidence="1">Nucleus</location>
    </subcellularLocation>
</comment>
<dbReference type="InterPro" id="IPR007219">
    <property type="entry name" value="XnlR_reg_dom"/>
</dbReference>
<feature type="compositionally biased region" description="Low complexity" evidence="4">
    <location>
        <begin position="618"/>
        <end position="633"/>
    </location>
</feature>
<feature type="compositionally biased region" description="Low complexity" evidence="4">
    <location>
        <begin position="657"/>
        <end position="686"/>
    </location>
</feature>
<evidence type="ECO:0000259" key="5">
    <source>
        <dbReference type="SMART" id="SM00906"/>
    </source>
</evidence>
<feature type="region of interest" description="Disordered" evidence="4">
    <location>
        <begin position="616"/>
        <end position="691"/>
    </location>
</feature>
<evidence type="ECO:0000256" key="1">
    <source>
        <dbReference type="ARBA" id="ARBA00004123"/>
    </source>
</evidence>
<dbReference type="AlphaFoldDB" id="N1QI96"/>
<protein>
    <recommendedName>
        <fullName evidence="5">Xylanolytic transcriptional activator regulatory domain-containing protein</fullName>
    </recommendedName>
</protein>
<dbReference type="OrthoDB" id="435881at2759"/>
<keyword evidence="7" id="KW-1185">Reference proteome</keyword>
<dbReference type="PANTHER" id="PTHR31001:SF77">
    <property type="entry name" value="TRANSCRIPTION FACTOR, PUTATIVE (AFU_ORTHOLOGUE AFUA_3G12940)-RELATED"/>
    <property type="match status" value="1"/>
</dbReference>
<dbReference type="EMBL" id="KB456265">
    <property type="protein sequence ID" value="EMF12164.1"/>
    <property type="molecule type" value="Genomic_DNA"/>
</dbReference>
<dbReference type="STRING" id="692275.N1QI96"/>
<evidence type="ECO:0000313" key="7">
    <source>
        <dbReference type="Proteomes" id="UP000016931"/>
    </source>
</evidence>
<dbReference type="GO" id="GO:0003677">
    <property type="term" value="F:DNA binding"/>
    <property type="evidence" value="ECO:0007669"/>
    <property type="project" value="InterPro"/>
</dbReference>
<dbReference type="PANTHER" id="PTHR31001">
    <property type="entry name" value="UNCHARACTERIZED TRANSCRIPTIONAL REGULATORY PROTEIN"/>
    <property type="match status" value="1"/>
</dbReference>
<feature type="domain" description="Xylanolytic transcriptional activator regulatory" evidence="5">
    <location>
        <begin position="333"/>
        <end position="406"/>
    </location>
</feature>
<dbReference type="RefSeq" id="XP_016760285.1">
    <property type="nucleotide sequence ID" value="XM_016900755.1"/>
</dbReference>
<feature type="compositionally biased region" description="Basic and acidic residues" evidence="4">
    <location>
        <begin position="201"/>
        <end position="210"/>
    </location>
</feature>
<dbReference type="CDD" id="cd12148">
    <property type="entry name" value="fungal_TF_MHR"/>
    <property type="match status" value="1"/>
</dbReference>
<dbReference type="Proteomes" id="UP000016931">
    <property type="component" value="Unassembled WGS sequence"/>
</dbReference>
<evidence type="ECO:0000256" key="4">
    <source>
        <dbReference type="SAM" id="MobiDB-lite"/>
    </source>
</evidence>
<gene>
    <name evidence="6" type="ORF">SEPMUDRAFT_108951</name>
</gene>
<sequence length="712" mass="79109">MSATHELITSDALVSLLGQHSAAGPHFDSAKPSVADQICARALITAATNILPSHFQLMRILIPYMHSGPQMESYLELQRRKILAGNNGRTSPLGQNAIVAVREPTRFSDVTNEASTVSALEEQIQKLAERLAAVETKAEATATWARDSESTSRPTSRQTHRRSASSMSLSRLSFVEPTIPELEEASADKPETASFPFNTSKRPESPREEDLTPKRLWAMWQHYRSNVDPLLKIVHIPAVQHLFLSTDEESKHVSADAESLKFAISFAAAASLETPPGDATSCANNQVLLHTYATKLEASLAKAQFMKEPTIAAVQALTIYLITGQRFLGSTYVWSLMAILVRVATKLKLNQDPENQGLSFLDCEYRRRLWWHICTLDARIAELNHSDPLIYERKCTSRFPISIPDTDLDSVQDIDPKRSATQHSPDMFSNLLRFEITYYMRTILFSEDFMEENGWPILPVDGKLSVIEYLEKVLEDKYYRTCDCKTSTCRLAIASSRITVARLKLSTLLGEQGVSQLSKDEMDEVLAASAIVLENLRTLRDDPSLSRWTWLSTPQAEWDAAAMCLSALLLVRSKTKAVTRAWTALNTFFVAWKESSYDPALYKKWVRLEGLKTRAEASQRQTASESSASSQTSNYTAYTPGASLSPVTTRATPSQRSASPSTKTAPASQVGSVSSKSSGSARSAFSDQDWPFPKEALQEHAEFDLQSFALMI</sequence>
<keyword evidence="3" id="KW-0175">Coiled coil</keyword>
<dbReference type="GO" id="GO:0008270">
    <property type="term" value="F:zinc ion binding"/>
    <property type="evidence" value="ECO:0007669"/>
    <property type="project" value="InterPro"/>
</dbReference>
<name>N1QI96_SPHMS</name>
<feature type="compositionally biased region" description="Polar residues" evidence="4">
    <location>
        <begin position="645"/>
        <end position="656"/>
    </location>
</feature>
<evidence type="ECO:0000256" key="3">
    <source>
        <dbReference type="SAM" id="Coils"/>
    </source>
</evidence>
<evidence type="ECO:0000256" key="2">
    <source>
        <dbReference type="ARBA" id="ARBA00023242"/>
    </source>
</evidence>
<dbReference type="GO" id="GO:0006351">
    <property type="term" value="P:DNA-templated transcription"/>
    <property type="evidence" value="ECO:0007669"/>
    <property type="project" value="InterPro"/>
</dbReference>
<feature type="region of interest" description="Disordered" evidence="4">
    <location>
        <begin position="183"/>
        <end position="210"/>
    </location>
</feature>
<reference evidence="6 7" key="1">
    <citation type="journal article" date="2012" name="PLoS Pathog.">
        <title>Diverse lifestyles and strategies of plant pathogenesis encoded in the genomes of eighteen Dothideomycetes fungi.</title>
        <authorList>
            <person name="Ohm R.A."/>
            <person name="Feau N."/>
            <person name="Henrissat B."/>
            <person name="Schoch C.L."/>
            <person name="Horwitz B.A."/>
            <person name="Barry K.W."/>
            <person name="Condon B.J."/>
            <person name="Copeland A.C."/>
            <person name="Dhillon B."/>
            <person name="Glaser F."/>
            <person name="Hesse C.N."/>
            <person name="Kosti I."/>
            <person name="LaButti K."/>
            <person name="Lindquist E.A."/>
            <person name="Lucas S."/>
            <person name="Salamov A.A."/>
            <person name="Bradshaw R.E."/>
            <person name="Ciuffetti L."/>
            <person name="Hamelin R.C."/>
            <person name="Kema G.H.J."/>
            <person name="Lawrence C."/>
            <person name="Scott J.A."/>
            <person name="Spatafora J.W."/>
            <person name="Turgeon B.G."/>
            <person name="de Wit P.J.G.M."/>
            <person name="Zhong S."/>
            <person name="Goodwin S.B."/>
            <person name="Grigoriev I.V."/>
        </authorList>
    </citation>
    <scope>NUCLEOTIDE SEQUENCE [LARGE SCALE GENOMIC DNA]</scope>
    <source>
        <strain evidence="6 7">SO2202</strain>
    </source>
</reference>
<dbReference type="eggNOG" id="ENOG502SIT3">
    <property type="taxonomic scope" value="Eukaryota"/>
</dbReference>
<dbReference type="GeneID" id="27897892"/>
<organism evidence="6 7">
    <name type="scientific">Sphaerulina musiva (strain SO2202)</name>
    <name type="common">Poplar stem canker fungus</name>
    <name type="synonym">Septoria musiva</name>
    <dbReference type="NCBI Taxonomy" id="692275"/>
    <lineage>
        <taxon>Eukaryota</taxon>
        <taxon>Fungi</taxon>
        <taxon>Dikarya</taxon>
        <taxon>Ascomycota</taxon>
        <taxon>Pezizomycotina</taxon>
        <taxon>Dothideomycetes</taxon>
        <taxon>Dothideomycetidae</taxon>
        <taxon>Mycosphaerellales</taxon>
        <taxon>Mycosphaerellaceae</taxon>
        <taxon>Sphaerulina</taxon>
    </lineage>
</organism>
<evidence type="ECO:0000313" key="6">
    <source>
        <dbReference type="EMBL" id="EMF12164.1"/>
    </source>
</evidence>
<proteinExistence type="predicted"/>
<dbReference type="GO" id="GO:0005634">
    <property type="term" value="C:nucleus"/>
    <property type="evidence" value="ECO:0007669"/>
    <property type="project" value="UniProtKB-SubCell"/>
</dbReference>
<dbReference type="InterPro" id="IPR050613">
    <property type="entry name" value="Sec_Metabolite_Reg"/>
</dbReference>
<dbReference type="SMART" id="SM00906">
    <property type="entry name" value="Fungal_trans"/>
    <property type="match status" value="1"/>
</dbReference>
<accession>N1QI96</accession>
<feature type="coiled-coil region" evidence="3">
    <location>
        <begin position="110"/>
        <end position="137"/>
    </location>
</feature>
<dbReference type="Pfam" id="PF04082">
    <property type="entry name" value="Fungal_trans"/>
    <property type="match status" value="1"/>
</dbReference>